<accession>A0AAN8LGL5</accession>
<dbReference type="EMBL" id="JAGTTL010000016">
    <property type="protein sequence ID" value="KAK6310313.1"/>
    <property type="molecule type" value="Genomic_DNA"/>
</dbReference>
<evidence type="ECO:0000313" key="3">
    <source>
        <dbReference type="Proteomes" id="UP001356427"/>
    </source>
</evidence>
<feature type="region of interest" description="Disordered" evidence="1">
    <location>
        <begin position="52"/>
        <end position="73"/>
    </location>
</feature>
<feature type="compositionally biased region" description="Basic and acidic residues" evidence="1">
    <location>
        <begin position="178"/>
        <end position="198"/>
    </location>
</feature>
<dbReference type="Proteomes" id="UP001356427">
    <property type="component" value="Unassembled WGS sequence"/>
</dbReference>
<proteinExistence type="predicted"/>
<keyword evidence="3" id="KW-1185">Reference proteome</keyword>
<organism evidence="2 3">
    <name type="scientific">Coregonus suidteri</name>
    <dbReference type="NCBI Taxonomy" id="861788"/>
    <lineage>
        <taxon>Eukaryota</taxon>
        <taxon>Metazoa</taxon>
        <taxon>Chordata</taxon>
        <taxon>Craniata</taxon>
        <taxon>Vertebrata</taxon>
        <taxon>Euteleostomi</taxon>
        <taxon>Actinopterygii</taxon>
        <taxon>Neopterygii</taxon>
        <taxon>Teleostei</taxon>
        <taxon>Protacanthopterygii</taxon>
        <taxon>Salmoniformes</taxon>
        <taxon>Salmonidae</taxon>
        <taxon>Coregoninae</taxon>
        <taxon>Coregonus</taxon>
    </lineage>
</organism>
<gene>
    <name evidence="2" type="ORF">J4Q44_G00183680</name>
</gene>
<reference evidence="2 3" key="1">
    <citation type="submission" date="2021-04" db="EMBL/GenBank/DDBJ databases">
        <authorList>
            <person name="De Guttry C."/>
            <person name="Zahm M."/>
            <person name="Klopp C."/>
            <person name="Cabau C."/>
            <person name="Louis A."/>
            <person name="Berthelot C."/>
            <person name="Parey E."/>
            <person name="Roest Crollius H."/>
            <person name="Montfort J."/>
            <person name="Robinson-Rechavi M."/>
            <person name="Bucao C."/>
            <person name="Bouchez O."/>
            <person name="Gislard M."/>
            <person name="Lluch J."/>
            <person name="Milhes M."/>
            <person name="Lampietro C."/>
            <person name="Lopez Roques C."/>
            <person name="Donnadieu C."/>
            <person name="Braasch I."/>
            <person name="Desvignes T."/>
            <person name="Postlethwait J."/>
            <person name="Bobe J."/>
            <person name="Wedekind C."/>
            <person name="Guiguen Y."/>
        </authorList>
    </citation>
    <scope>NUCLEOTIDE SEQUENCE [LARGE SCALE GENOMIC DNA]</scope>
    <source>
        <strain evidence="2">Cs_M1</strain>
        <tissue evidence="2">Blood</tissue>
    </source>
</reference>
<comment type="caution">
    <text evidence="2">The sequence shown here is derived from an EMBL/GenBank/DDBJ whole genome shotgun (WGS) entry which is preliminary data.</text>
</comment>
<evidence type="ECO:0000256" key="1">
    <source>
        <dbReference type="SAM" id="MobiDB-lite"/>
    </source>
</evidence>
<sequence length="198" mass="22225">MRRRKKEPLILDEERDVRENIVRYDDEGGGEEDTEAFRHGCSAQTSTCSARAVARPAVTSPPEMPTLFSSSPPPPDNCIFREFIWDRLKEADVDPSAPALRLAADICLRGQWLGRRVPQLAGFPEHGLGAELRLPQRLGATIQEAGRPLRPQRRRQPLRLLALGRACRTVGADNVTNEGRKLKNIKKDTKEKKEGNVR</sequence>
<feature type="region of interest" description="Disordered" evidence="1">
    <location>
        <begin position="177"/>
        <end position="198"/>
    </location>
</feature>
<name>A0AAN8LGL5_9TELE</name>
<protein>
    <submittedName>
        <fullName evidence="2">Uncharacterized protein</fullName>
    </submittedName>
</protein>
<dbReference type="AlphaFoldDB" id="A0AAN8LGL5"/>
<evidence type="ECO:0000313" key="2">
    <source>
        <dbReference type="EMBL" id="KAK6310313.1"/>
    </source>
</evidence>